<feature type="transmembrane region" description="Helical" evidence="1">
    <location>
        <begin position="371"/>
        <end position="389"/>
    </location>
</feature>
<proteinExistence type="predicted"/>
<feature type="transmembrane region" description="Helical" evidence="1">
    <location>
        <begin position="319"/>
        <end position="337"/>
    </location>
</feature>
<keyword evidence="1" id="KW-0812">Transmembrane</keyword>
<accession>A0A1I1UHZ2</accession>
<feature type="transmembrane region" description="Helical" evidence="1">
    <location>
        <begin position="105"/>
        <end position="124"/>
    </location>
</feature>
<name>A0A1I1UHZ2_9ACTN</name>
<reference evidence="3" key="1">
    <citation type="submission" date="2016-10" db="EMBL/GenBank/DDBJ databases">
        <authorList>
            <person name="Varghese N."/>
            <person name="Submissions S."/>
        </authorList>
    </citation>
    <scope>NUCLEOTIDE SEQUENCE [LARGE SCALE GENOMIC DNA]</scope>
    <source>
        <strain evidence="3">DSM 45962</strain>
    </source>
</reference>
<feature type="transmembrane region" description="Helical" evidence="1">
    <location>
        <begin position="26"/>
        <end position="44"/>
    </location>
</feature>
<evidence type="ECO:0008006" key="4">
    <source>
        <dbReference type="Google" id="ProtNLM"/>
    </source>
</evidence>
<evidence type="ECO:0000256" key="1">
    <source>
        <dbReference type="SAM" id="Phobius"/>
    </source>
</evidence>
<feature type="transmembrane region" description="Helical" evidence="1">
    <location>
        <begin position="237"/>
        <end position="265"/>
    </location>
</feature>
<feature type="transmembrane region" description="Helical" evidence="1">
    <location>
        <begin position="343"/>
        <end position="359"/>
    </location>
</feature>
<protein>
    <recommendedName>
        <fullName evidence="4">Dolichyl-phosphate-mannose-protein mannosyltransferase</fullName>
    </recommendedName>
</protein>
<feature type="transmembrane region" description="Helical" evidence="1">
    <location>
        <begin position="285"/>
        <end position="307"/>
    </location>
</feature>
<feature type="transmembrane region" description="Helical" evidence="1">
    <location>
        <begin position="155"/>
        <end position="173"/>
    </location>
</feature>
<gene>
    <name evidence="2" type="ORF">SAMN05661030_4018</name>
</gene>
<organism evidence="2 3">
    <name type="scientific">Klenkia taihuensis</name>
    <dbReference type="NCBI Taxonomy" id="1225127"/>
    <lineage>
        <taxon>Bacteria</taxon>
        <taxon>Bacillati</taxon>
        <taxon>Actinomycetota</taxon>
        <taxon>Actinomycetes</taxon>
        <taxon>Geodermatophilales</taxon>
        <taxon>Geodermatophilaceae</taxon>
        <taxon>Klenkia</taxon>
    </lineage>
</organism>
<keyword evidence="1" id="KW-1133">Transmembrane helix</keyword>
<feature type="transmembrane region" description="Helical" evidence="1">
    <location>
        <begin position="131"/>
        <end position="149"/>
    </location>
</feature>
<dbReference type="OrthoDB" id="3463714at2"/>
<keyword evidence="3" id="KW-1185">Reference proteome</keyword>
<dbReference type="RefSeq" id="WP_091563807.1">
    <property type="nucleotide sequence ID" value="NZ_BNAC01000006.1"/>
</dbReference>
<evidence type="ECO:0000313" key="3">
    <source>
        <dbReference type="Proteomes" id="UP000199022"/>
    </source>
</evidence>
<sequence length="508" mass="52440">MTATLAPPPAPSAEPPRRPVLRRWRWLLLGGALPFVLVALARSTRFAEGDTYWQVTTGAEILQRGTTWLVEDDSWDAAGTPWHPNSWLYDVLVERAWALGGWAGLGWWTVLTVSAVGLAVALVGRGLGASTPVLTVVSTVAVVPLVVWLSARPQTVSYALVVLVVGLAARVLGARGVARPAAGCLALVALTALWVNLHLAALGGPAAVGAGAGLALLAGPGRALLRDRSTLPAALAALARAGAVVAGVGLGCLLSPLGTGILAAAGHTAGASVELIDEWAPLWRAKGYLVLTWAVALVSLLVLVAAWGRSARTGGTPSWLPYWVGATAALVVGGLTAARFSPMALLVALPAVAAVVPLLRPVRLPWLVSRLALALPVAVGVAVLSVAVTELPQFGRPGPLFPSAATVAAVPDGCRVLNEYDEGGLLTLLRGADGVLVSADGRNDVYGMDTLVWTEQLMRGHDGALAALEEHGVGCLLLEPDRPLVAQAVAAGWRVTARDDVRVLLVAR</sequence>
<dbReference type="STRING" id="1225127.SAMN05661030_4018"/>
<feature type="transmembrane region" description="Helical" evidence="1">
    <location>
        <begin position="206"/>
        <end position="225"/>
    </location>
</feature>
<dbReference type="AlphaFoldDB" id="A0A1I1UHZ2"/>
<dbReference type="Proteomes" id="UP000199022">
    <property type="component" value="Unassembled WGS sequence"/>
</dbReference>
<evidence type="ECO:0000313" key="2">
    <source>
        <dbReference type="EMBL" id="SFD70492.1"/>
    </source>
</evidence>
<dbReference type="EMBL" id="FOMD01000006">
    <property type="protein sequence ID" value="SFD70492.1"/>
    <property type="molecule type" value="Genomic_DNA"/>
</dbReference>
<keyword evidence="1" id="KW-0472">Membrane</keyword>